<dbReference type="OrthoDB" id="2803783at2759"/>
<feature type="region of interest" description="Disordered" evidence="1">
    <location>
        <begin position="431"/>
        <end position="474"/>
    </location>
</feature>
<organism evidence="2 3">
    <name type="scientific">Collybia nuda</name>
    <dbReference type="NCBI Taxonomy" id="64659"/>
    <lineage>
        <taxon>Eukaryota</taxon>
        <taxon>Fungi</taxon>
        <taxon>Dikarya</taxon>
        <taxon>Basidiomycota</taxon>
        <taxon>Agaricomycotina</taxon>
        <taxon>Agaricomycetes</taxon>
        <taxon>Agaricomycetidae</taxon>
        <taxon>Agaricales</taxon>
        <taxon>Tricholomatineae</taxon>
        <taxon>Clitocybaceae</taxon>
        <taxon>Collybia</taxon>
    </lineage>
</organism>
<proteinExistence type="predicted"/>
<evidence type="ECO:0000313" key="2">
    <source>
        <dbReference type="EMBL" id="KAF9463100.1"/>
    </source>
</evidence>
<evidence type="ECO:0000256" key="1">
    <source>
        <dbReference type="SAM" id="MobiDB-lite"/>
    </source>
</evidence>
<dbReference type="Proteomes" id="UP000807353">
    <property type="component" value="Unassembled WGS sequence"/>
</dbReference>
<evidence type="ECO:0000313" key="3">
    <source>
        <dbReference type="Proteomes" id="UP000807353"/>
    </source>
</evidence>
<comment type="caution">
    <text evidence="2">The sequence shown here is derived from an EMBL/GenBank/DDBJ whole genome shotgun (WGS) entry which is preliminary data.</text>
</comment>
<sequence>MAPRNRTTPEQHAWLMSLRPEFLERQNEKKLPDFWAKLDLGWFTRWPEPGVAEAELEAEGHPLRNKATKALGDRKSYLRNWFNNRAVVKKKAAIKLEPLVTTFRSHQPVELYSRQFYKEKIQPLFTDKILREDIPKSKKLGVVKALTKAAFDAEPDEVRDAFFAQASALKAENAARRVLVRESELKITPEAYATAIESVAHVLDAFIQDLSTRTGWAFSVMGGGPDPVNGGRIQTISFHEGRNAAGATFRKAHVSFEDSVLKPYIEFLNQIYSPAICEARALTTNSEDNRNGGPIVQDESTPMQDGAVPFRGPSEPQESANQTESGTLAIEPSTMPTPPQIPNDIPNMDFIDPRLRPTPTPPTNAATNDVQDIVNPQVRPTSPSLPTPAVGAPPFVFPPTNNFAPPTSPIPTTSAFSVASVYLDPPPLLITTLASTPPPPPSPVPNQTPPAKNPAPKTSMPRKRPTVQPPSALQKITERNVAETATVAEKDSTWSKELSKALSTAQARAVKAAEAKATRAEKAAKARAARAVVVRGEGEEDNAAVEGVSAPAPNAQFPQAERPQRVRKAAISKEVISLTDARKRKSAKENDSCPNPKKKQTR</sequence>
<keyword evidence="3" id="KW-1185">Reference proteome</keyword>
<feature type="compositionally biased region" description="Polar residues" evidence="1">
    <location>
        <begin position="316"/>
        <end position="326"/>
    </location>
</feature>
<reference evidence="2" key="1">
    <citation type="submission" date="2020-11" db="EMBL/GenBank/DDBJ databases">
        <authorList>
            <consortium name="DOE Joint Genome Institute"/>
            <person name="Ahrendt S."/>
            <person name="Riley R."/>
            <person name="Andreopoulos W."/>
            <person name="Labutti K."/>
            <person name="Pangilinan J."/>
            <person name="Ruiz-Duenas F.J."/>
            <person name="Barrasa J.M."/>
            <person name="Sanchez-Garcia M."/>
            <person name="Camarero S."/>
            <person name="Miyauchi S."/>
            <person name="Serrano A."/>
            <person name="Linde D."/>
            <person name="Babiker R."/>
            <person name="Drula E."/>
            <person name="Ayuso-Fernandez I."/>
            <person name="Pacheco R."/>
            <person name="Padilla G."/>
            <person name="Ferreira P."/>
            <person name="Barriuso J."/>
            <person name="Kellner H."/>
            <person name="Castanera R."/>
            <person name="Alfaro M."/>
            <person name="Ramirez L."/>
            <person name="Pisabarro A.G."/>
            <person name="Kuo A."/>
            <person name="Tritt A."/>
            <person name="Lipzen A."/>
            <person name="He G."/>
            <person name="Yan M."/>
            <person name="Ng V."/>
            <person name="Cullen D."/>
            <person name="Martin F."/>
            <person name="Rosso M.-N."/>
            <person name="Henrissat B."/>
            <person name="Hibbett D."/>
            <person name="Martinez A.T."/>
            <person name="Grigoriev I.V."/>
        </authorList>
    </citation>
    <scope>NUCLEOTIDE SEQUENCE</scope>
    <source>
        <strain evidence="2">CBS 247.69</strain>
    </source>
</reference>
<gene>
    <name evidence="2" type="ORF">BDZ94DRAFT_1322018</name>
</gene>
<dbReference type="EMBL" id="MU150265">
    <property type="protein sequence ID" value="KAF9463100.1"/>
    <property type="molecule type" value="Genomic_DNA"/>
</dbReference>
<dbReference type="AlphaFoldDB" id="A0A9P5Y8H5"/>
<accession>A0A9P5Y8H5</accession>
<feature type="region of interest" description="Disordered" evidence="1">
    <location>
        <begin position="536"/>
        <end position="602"/>
    </location>
</feature>
<feature type="region of interest" description="Disordered" evidence="1">
    <location>
        <begin position="285"/>
        <end position="342"/>
    </location>
</feature>
<feature type="compositionally biased region" description="Pro residues" evidence="1">
    <location>
        <begin position="436"/>
        <end position="453"/>
    </location>
</feature>
<name>A0A9P5Y8H5_9AGAR</name>
<protein>
    <submittedName>
        <fullName evidence="2">Uncharacterized protein</fullName>
    </submittedName>
</protein>